<sequence length="485" mass="52836">MNDTHTAEAVSAAIYLRISDDKKGLGLGVERQEKDCRALAERLGWTVQRVYSDNDISAYSGKPRPGYKAMLADIKAGITDAVIAWHPDRLHRSPKELETYIDACDPRRVPTHTVQAGLWDLSSPAGRMVARQLGAVARYESEHKAERVKAARIQSAQNGVWHGGKRPYGYTGGVGKSGAREAMQIIPEEAAEIRKMCEAIAQGQSLRSVVHDLNARGVLTSTGQQRWQTKTVREMLMRPTIAGYSVHAGKAVAKGHWEPIVDEETWQAVVDIISNPLRATASKERLGRGPAWLGSGIYRCGGCGEGTMKVGSSSGGRKSYRCKNLGFDDRAHVSREATHLDAYVDGLLLDYLSKPGRVEKLLARDDSVDGANLNAELRKINVKKDALAAAYANDDGIDIGQLASASRVLDERAKVITSQLAEIGHQSPLAPLAQGNIRDLWSKLTLHQKRAILRVVAAITVKPMGHRRRGAPLGEDSVGVEWLVG</sequence>
<feature type="domain" description="Resolvase/invertase-type recombinase catalytic" evidence="1">
    <location>
        <begin position="11"/>
        <end position="159"/>
    </location>
</feature>
<keyword evidence="4" id="KW-1185">Reference proteome</keyword>
<dbReference type="Gene3D" id="3.40.50.1390">
    <property type="entry name" value="Resolvase, N-terminal catalytic domain"/>
    <property type="match status" value="1"/>
</dbReference>
<dbReference type="PROSITE" id="PS51737">
    <property type="entry name" value="RECOMBINASE_DNA_BIND"/>
    <property type="match status" value="1"/>
</dbReference>
<dbReference type="RefSeq" id="WP_178358281.1">
    <property type="nucleotide sequence ID" value="NZ_JABFYL010000019.1"/>
</dbReference>
<proteinExistence type="predicted"/>
<dbReference type="InterPro" id="IPR038109">
    <property type="entry name" value="DNA_bind_recomb_sf"/>
</dbReference>
<comment type="caution">
    <text evidence="3">The sequence shown here is derived from an EMBL/GenBank/DDBJ whole genome shotgun (WGS) entry which is preliminary data.</text>
</comment>
<evidence type="ECO:0000313" key="3">
    <source>
        <dbReference type="EMBL" id="NVN49905.1"/>
    </source>
</evidence>
<evidence type="ECO:0000259" key="1">
    <source>
        <dbReference type="PROSITE" id="PS51736"/>
    </source>
</evidence>
<dbReference type="GO" id="GO:0003677">
    <property type="term" value="F:DNA binding"/>
    <property type="evidence" value="ECO:0007669"/>
    <property type="project" value="InterPro"/>
</dbReference>
<dbReference type="Pfam" id="PF07508">
    <property type="entry name" value="Recombinase"/>
    <property type="match status" value="1"/>
</dbReference>
<dbReference type="InterPro" id="IPR006119">
    <property type="entry name" value="Resolv_N"/>
</dbReference>
<dbReference type="Pfam" id="PF00239">
    <property type="entry name" value="Resolvase"/>
    <property type="match status" value="1"/>
</dbReference>
<reference evidence="3 4" key="1">
    <citation type="submission" date="2020-05" db="EMBL/GenBank/DDBJ databases">
        <title>Draft genome sequence of Mycobacterium hippocampi DL, isolated from European seabass, Dicentrarchus labrax, reared in fish farms.</title>
        <authorList>
            <person name="Stathopoulou P."/>
            <person name="Asimakis E."/>
            <person name="Tzokas K."/>
            <person name="Batargias C."/>
            <person name="Tsiamis G."/>
        </authorList>
    </citation>
    <scope>NUCLEOTIDE SEQUENCE [LARGE SCALE GENOMIC DNA]</scope>
    <source>
        <strain evidence="3 4">DL</strain>
    </source>
</reference>
<name>A0A850PR14_9MYCO</name>
<organism evidence="3 4">
    <name type="scientific">Mycolicibacterium hippocampi</name>
    <dbReference type="NCBI Taxonomy" id="659824"/>
    <lineage>
        <taxon>Bacteria</taxon>
        <taxon>Bacillati</taxon>
        <taxon>Actinomycetota</taxon>
        <taxon>Actinomycetes</taxon>
        <taxon>Mycobacteriales</taxon>
        <taxon>Mycobacteriaceae</taxon>
        <taxon>Mycolicibacterium</taxon>
    </lineage>
</organism>
<dbReference type="EMBL" id="JABFYL010000019">
    <property type="protein sequence ID" value="NVN49905.1"/>
    <property type="molecule type" value="Genomic_DNA"/>
</dbReference>
<dbReference type="InterPro" id="IPR050639">
    <property type="entry name" value="SSR_resolvase"/>
</dbReference>
<dbReference type="InterPro" id="IPR036162">
    <property type="entry name" value="Resolvase-like_N_sf"/>
</dbReference>
<dbReference type="PANTHER" id="PTHR30461:SF23">
    <property type="entry name" value="DNA RECOMBINASE-RELATED"/>
    <property type="match status" value="1"/>
</dbReference>
<dbReference type="SUPFAM" id="SSF53041">
    <property type="entry name" value="Resolvase-like"/>
    <property type="match status" value="1"/>
</dbReference>
<accession>A0A850PR14</accession>
<dbReference type="SMART" id="SM00857">
    <property type="entry name" value="Resolvase"/>
    <property type="match status" value="1"/>
</dbReference>
<dbReference type="InterPro" id="IPR011109">
    <property type="entry name" value="DNA_bind_recombinase_dom"/>
</dbReference>
<evidence type="ECO:0008006" key="5">
    <source>
        <dbReference type="Google" id="ProtNLM"/>
    </source>
</evidence>
<protein>
    <recommendedName>
        <fullName evidence="5">Serine recombinase</fullName>
    </recommendedName>
</protein>
<dbReference type="Proteomes" id="UP000570517">
    <property type="component" value="Unassembled WGS sequence"/>
</dbReference>
<gene>
    <name evidence="3" type="ORF">HLY00_1292</name>
</gene>
<dbReference type="PROSITE" id="PS51736">
    <property type="entry name" value="RECOMBINASES_3"/>
    <property type="match status" value="1"/>
</dbReference>
<dbReference type="AlphaFoldDB" id="A0A850PR14"/>
<evidence type="ECO:0000259" key="2">
    <source>
        <dbReference type="PROSITE" id="PS51737"/>
    </source>
</evidence>
<dbReference type="GO" id="GO:0000150">
    <property type="term" value="F:DNA strand exchange activity"/>
    <property type="evidence" value="ECO:0007669"/>
    <property type="project" value="InterPro"/>
</dbReference>
<evidence type="ECO:0000313" key="4">
    <source>
        <dbReference type="Proteomes" id="UP000570517"/>
    </source>
</evidence>
<dbReference type="Gene3D" id="3.90.1750.20">
    <property type="entry name" value="Putative Large Serine Recombinase, Chain B, Domain 2"/>
    <property type="match status" value="1"/>
</dbReference>
<feature type="domain" description="Recombinase" evidence="2">
    <location>
        <begin position="167"/>
        <end position="279"/>
    </location>
</feature>
<dbReference type="CDD" id="cd00338">
    <property type="entry name" value="Ser_Recombinase"/>
    <property type="match status" value="1"/>
</dbReference>
<dbReference type="PANTHER" id="PTHR30461">
    <property type="entry name" value="DNA-INVERTASE FROM LAMBDOID PROPHAGE"/>
    <property type="match status" value="1"/>
</dbReference>